<dbReference type="GeneID" id="73044560"/>
<sequence length="217" mass="22747">MTTDIAVVVYEGFDEMDAIAPYEVFSHASDRGCDLDVSVRTLDSADRVTASHGLGVEVDGRLADADPDLVVVPGGGWNDRADASAWAEAQRGDLPRALADLHEDGVGLAAVCTGGMLLAEAGVLDDRPAVTHASALDDLRETDAEVVDARVVDASRGTLSSSATPSDDGDVLTAGVTSGLDLALYLVARICGEEVAEQVATEIEYEPREDVYVAREE</sequence>
<dbReference type="GO" id="GO:0016829">
    <property type="term" value="F:lyase activity"/>
    <property type="evidence" value="ECO:0007669"/>
    <property type="project" value="UniProtKB-KW"/>
</dbReference>
<dbReference type="EMBL" id="JBHSHT010000001">
    <property type="protein sequence ID" value="MFC4824743.1"/>
    <property type="molecule type" value="Genomic_DNA"/>
</dbReference>
<accession>A0ABD5Q2A3</accession>
<feature type="domain" description="DJ-1/PfpI" evidence="1">
    <location>
        <begin position="5"/>
        <end position="167"/>
    </location>
</feature>
<gene>
    <name evidence="2" type="ORF">ACFO9K_10770</name>
</gene>
<dbReference type="InterPro" id="IPR052158">
    <property type="entry name" value="INH-QAR"/>
</dbReference>
<dbReference type="Pfam" id="PF01965">
    <property type="entry name" value="DJ-1_PfpI"/>
    <property type="match status" value="1"/>
</dbReference>
<dbReference type="PANTHER" id="PTHR43130">
    <property type="entry name" value="ARAC-FAMILY TRANSCRIPTIONAL REGULATOR"/>
    <property type="match status" value="1"/>
</dbReference>
<dbReference type="Gene3D" id="3.40.50.880">
    <property type="match status" value="1"/>
</dbReference>
<dbReference type="SUPFAM" id="SSF52317">
    <property type="entry name" value="Class I glutamine amidotransferase-like"/>
    <property type="match status" value="1"/>
</dbReference>
<organism evidence="2 3">
    <name type="scientific">Halorussus aquaticus</name>
    <dbReference type="NCBI Taxonomy" id="2953748"/>
    <lineage>
        <taxon>Archaea</taxon>
        <taxon>Methanobacteriati</taxon>
        <taxon>Methanobacteriota</taxon>
        <taxon>Stenosarchaea group</taxon>
        <taxon>Halobacteria</taxon>
        <taxon>Halobacteriales</taxon>
        <taxon>Haladaptataceae</taxon>
        <taxon>Halorussus</taxon>
    </lineage>
</organism>
<dbReference type="AlphaFoldDB" id="A0ABD5Q2A3"/>
<dbReference type="Proteomes" id="UP001595945">
    <property type="component" value="Unassembled WGS sequence"/>
</dbReference>
<reference evidence="2 3" key="1">
    <citation type="journal article" date="2019" name="Int. J. Syst. Evol. Microbiol.">
        <title>The Global Catalogue of Microorganisms (GCM) 10K type strain sequencing project: providing services to taxonomists for standard genome sequencing and annotation.</title>
        <authorList>
            <consortium name="The Broad Institute Genomics Platform"/>
            <consortium name="The Broad Institute Genome Sequencing Center for Infectious Disease"/>
            <person name="Wu L."/>
            <person name="Ma J."/>
        </authorList>
    </citation>
    <scope>NUCLEOTIDE SEQUENCE [LARGE SCALE GENOMIC DNA]</scope>
    <source>
        <strain evidence="2 3">XZYJ18</strain>
    </source>
</reference>
<evidence type="ECO:0000259" key="1">
    <source>
        <dbReference type="Pfam" id="PF01965"/>
    </source>
</evidence>
<dbReference type="RefSeq" id="WP_256568001.1">
    <property type="nucleotide sequence ID" value="NZ_CP100400.1"/>
</dbReference>
<name>A0ABD5Q2A3_9EURY</name>
<evidence type="ECO:0000313" key="3">
    <source>
        <dbReference type="Proteomes" id="UP001595945"/>
    </source>
</evidence>
<comment type="caution">
    <text evidence="2">The sequence shown here is derived from an EMBL/GenBank/DDBJ whole genome shotgun (WGS) entry which is preliminary data.</text>
</comment>
<dbReference type="CDD" id="cd03139">
    <property type="entry name" value="GATase1_PfpI_2"/>
    <property type="match status" value="1"/>
</dbReference>
<proteinExistence type="predicted"/>
<dbReference type="EC" id="4.2.1.-" evidence="2"/>
<protein>
    <submittedName>
        <fullName evidence="2">DJ-1/PfpI family protein</fullName>
        <ecNumber evidence="2">4.2.1.-</ecNumber>
    </submittedName>
</protein>
<keyword evidence="3" id="KW-1185">Reference proteome</keyword>
<dbReference type="InterPro" id="IPR029062">
    <property type="entry name" value="Class_I_gatase-like"/>
</dbReference>
<dbReference type="PANTHER" id="PTHR43130:SF3">
    <property type="entry name" value="HTH-TYPE TRANSCRIPTIONAL REGULATOR RV1931C"/>
    <property type="match status" value="1"/>
</dbReference>
<keyword evidence="2" id="KW-0456">Lyase</keyword>
<evidence type="ECO:0000313" key="2">
    <source>
        <dbReference type="EMBL" id="MFC4824743.1"/>
    </source>
</evidence>
<dbReference type="InterPro" id="IPR002818">
    <property type="entry name" value="DJ-1/PfpI"/>
</dbReference>